<keyword evidence="2" id="KW-1185">Reference proteome</keyword>
<evidence type="ECO:0000313" key="1">
    <source>
        <dbReference type="EMBL" id="PQA53037.1"/>
    </source>
</evidence>
<dbReference type="AlphaFoldDB" id="A0A2S7IEU8"/>
<comment type="caution">
    <text evidence="1">The sequence shown here is derived from an EMBL/GenBank/DDBJ whole genome shotgun (WGS) entry which is preliminary data.</text>
</comment>
<accession>A0A2S7IEU8</accession>
<dbReference type="OrthoDB" id="965992at2"/>
<organism evidence="1 2">
    <name type="scientific">Siphonobacter curvatus</name>
    <dbReference type="NCBI Taxonomy" id="2094562"/>
    <lineage>
        <taxon>Bacteria</taxon>
        <taxon>Pseudomonadati</taxon>
        <taxon>Bacteroidota</taxon>
        <taxon>Cytophagia</taxon>
        <taxon>Cytophagales</taxon>
        <taxon>Cytophagaceae</taxon>
        <taxon>Siphonobacter</taxon>
    </lineage>
</organism>
<sequence length="135" mass="15228">MKKLVFCWLGILSVWSCKSSSDPFEGIEALPMGIYDVQLYVLNGDTLYYSPSINKIEAGAFYIEPYRTKTDSISLITTVNRPGNLGQTVAENFHGLEKTSSGYKWSGAYRTDKDYQGKIQNDTLYQKKTFNPWGG</sequence>
<evidence type="ECO:0000313" key="2">
    <source>
        <dbReference type="Proteomes" id="UP000239590"/>
    </source>
</evidence>
<gene>
    <name evidence="1" type="ORF">C5O19_25475</name>
</gene>
<protein>
    <submittedName>
        <fullName evidence="1">Uncharacterized protein</fullName>
    </submittedName>
</protein>
<name>A0A2S7IEU8_9BACT</name>
<dbReference type="RefSeq" id="WP_104716191.1">
    <property type="nucleotide sequence ID" value="NZ_PTRA01000011.1"/>
</dbReference>
<reference evidence="2" key="1">
    <citation type="submission" date="2018-02" db="EMBL/GenBank/DDBJ databases">
        <title>Genome sequencing of Solimonas sp. HR-BB.</title>
        <authorList>
            <person name="Lee Y."/>
            <person name="Jeon C.O."/>
        </authorList>
    </citation>
    <scope>NUCLEOTIDE SEQUENCE [LARGE SCALE GENOMIC DNA]</scope>
    <source>
        <strain evidence="2">HR-U</strain>
    </source>
</reference>
<dbReference type="EMBL" id="PTRA01000011">
    <property type="protein sequence ID" value="PQA53037.1"/>
    <property type="molecule type" value="Genomic_DNA"/>
</dbReference>
<dbReference type="Proteomes" id="UP000239590">
    <property type="component" value="Unassembled WGS sequence"/>
</dbReference>
<proteinExistence type="predicted"/>